<keyword evidence="3" id="KW-1185">Reference proteome</keyword>
<reference evidence="2" key="1">
    <citation type="submission" date="2021-01" db="EMBL/GenBank/DDBJ databases">
        <title>Whole genome shotgun sequence of Actinoplanes cyaneus NBRC 14990.</title>
        <authorList>
            <person name="Komaki H."/>
            <person name="Tamura T."/>
        </authorList>
    </citation>
    <scope>NUCLEOTIDE SEQUENCE</scope>
    <source>
        <strain evidence="2">NBRC 14990</strain>
    </source>
</reference>
<keyword evidence="1" id="KW-1133">Transmembrane helix</keyword>
<dbReference type="Proteomes" id="UP000619479">
    <property type="component" value="Unassembled WGS sequence"/>
</dbReference>
<name>A0A919M3S6_9ACTN</name>
<protein>
    <submittedName>
        <fullName evidence="2">Uncharacterized protein</fullName>
    </submittedName>
</protein>
<keyword evidence="1" id="KW-0472">Membrane</keyword>
<keyword evidence="1" id="KW-0812">Transmembrane</keyword>
<comment type="caution">
    <text evidence="2">The sequence shown here is derived from an EMBL/GenBank/DDBJ whole genome shotgun (WGS) entry which is preliminary data.</text>
</comment>
<feature type="transmembrane region" description="Helical" evidence="1">
    <location>
        <begin position="130"/>
        <end position="152"/>
    </location>
</feature>
<proteinExistence type="predicted"/>
<evidence type="ECO:0000256" key="1">
    <source>
        <dbReference type="SAM" id="Phobius"/>
    </source>
</evidence>
<gene>
    <name evidence="2" type="ORF">Acy02nite_64810</name>
</gene>
<organism evidence="2 3">
    <name type="scientific">Actinoplanes cyaneus</name>
    <dbReference type="NCBI Taxonomy" id="52696"/>
    <lineage>
        <taxon>Bacteria</taxon>
        <taxon>Bacillati</taxon>
        <taxon>Actinomycetota</taxon>
        <taxon>Actinomycetes</taxon>
        <taxon>Micromonosporales</taxon>
        <taxon>Micromonosporaceae</taxon>
        <taxon>Actinoplanes</taxon>
    </lineage>
</organism>
<dbReference type="AlphaFoldDB" id="A0A919M3S6"/>
<sequence length="165" mass="16939">MTMPLTSAAMNGDFDRTTPLNLAGGNADLTMPVNLAAPGTSDMTLPVNLAAATNIDATMPVNYIPTQHSPASAQRNAGGQVYSSTGGHPAIDMTMPVGDPVENSGSLTGHILAQGWHDAKVDQRRGNLKVVIAMLIVLGLLVAVSLVFVLTVGSSFTDLLKGTAG</sequence>
<evidence type="ECO:0000313" key="2">
    <source>
        <dbReference type="EMBL" id="GID68600.1"/>
    </source>
</evidence>
<evidence type="ECO:0000313" key="3">
    <source>
        <dbReference type="Proteomes" id="UP000619479"/>
    </source>
</evidence>
<accession>A0A919M3S6</accession>
<dbReference type="EMBL" id="BOMH01000049">
    <property type="protein sequence ID" value="GID68600.1"/>
    <property type="molecule type" value="Genomic_DNA"/>
</dbReference>